<evidence type="ECO:0000313" key="2">
    <source>
        <dbReference type="EMBL" id="ACG43460.1"/>
    </source>
</evidence>
<feature type="compositionally biased region" description="Low complexity" evidence="1">
    <location>
        <begin position="101"/>
        <end position="111"/>
    </location>
</feature>
<dbReference type="AlphaFoldDB" id="B6U277"/>
<dbReference type="PANTHER" id="PTHR33257">
    <property type="entry name" value="OS05G0165500 PROTEIN"/>
    <property type="match status" value="1"/>
</dbReference>
<proteinExistence type="evidence at transcript level"/>
<dbReference type="ExpressionAtlas" id="B6U277">
    <property type="expression patterns" value="baseline and differential"/>
</dbReference>
<organism evidence="2">
    <name type="scientific">Zea mays</name>
    <name type="common">Maize</name>
    <dbReference type="NCBI Taxonomy" id="4577"/>
    <lineage>
        <taxon>Eukaryota</taxon>
        <taxon>Viridiplantae</taxon>
        <taxon>Streptophyta</taxon>
        <taxon>Embryophyta</taxon>
        <taxon>Tracheophyta</taxon>
        <taxon>Spermatophyta</taxon>
        <taxon>Magnoliopsida</taxon>
        <taxon>Liliopsida</taxon>
        <taxon>Poales</taxon>
        <taxon>Poaceae</taxon>
        <taxon>PACMAD clade</taxon>
        <taxon>Panicoideae</taxon>
        <taxon>Andropogonodae</taxon>
        <taxon>Andropogoneae</taxon>
        <taxon>Tripsacinae</taxon>
        <taxon>Zea</taxon>
    </lineage>
</organism>
<feature type="compositionally biased region" description="Low complexity" evidence="1">
    <location>
        <begin position="81"/>
        <end position="93"/>
    </location>
</feature>
<evidence type="ECO:0000256" key="1">
    <source>
        <dbReference type="SAM" id="MobiDB-lite"/>
    </source>
</evidence>
<dbReference type="PANTHER" id="PTHR33257:SF4">
    <property type="entry name" value="EXPRESSED PROTEIN"/>
    <property type="match status" value="1"/>
</dbReference>
<dbReference type="EMBL" id="EU971342">
    <property type="protein sequence ID" value="ACG43460.1"/>
    <property type="molecule type" value="mRNA"/>
</dbReference>
<name>B6U277_MAIZE</name>
<sequence>MAAVSSQDKEGALQLKQAGESKVFSKLFTRESSAAAPSFRVYYGVASAGSVPFLWESQPGTPKNDAVSTATLPPLTPPPSYYTARRQQHAAAARSHHRRTMSSSSSSSSAAGGTGRNKKKLLSAKHYTRIFSAILPKMILHRWSSATSSPSASSSSSSSSSSSRSAFSSSASASFRSARSPAACSSMTMRSRVFAFSAADEDGGEEEEEQAAAPMCFSVVRHESFRAFRGCRVAMTVKSALASVGAGGGHGHGAGPGRCTEGVVVPFSLTACMHACMRVAAVAWIGLD</sequence>
<feature type="region of interest" description="Disordered" evidence="1">
    <location>
        <begin position="56"/>
        <end position="119"/>
    </location>
</feature>
<reference evidence="2" key="1">
    <citation type="journal article" date="2009" name="Plant Mol. Biol.">
        <title>Insights into corn genes derived from large-scale cDNA sequencing.</title>
        <authorList>
            <person name="Alexandrov N.N."/>
            <person name="Brover V.V."/>
            <person name="Freidin S."/>
            <person name="Troukhan M.E."/>
            <person name="Tatarinova T.V."/>
            <person name="Zhang H."/>
            <person name="Swaller T.J."/>
            <person name="Lu Y.P."/>
            <person name="Bouck J."/>
            <person name="Flavell R.B."/>
            <person name="Feldmann K.A."/>
        </authorList>
    </citation>
    <scope>NUCLEOTIDE SEQUENCE</scope>
</reference>
<accession>B6U277</accession>
<protein>
    <submittedName>
        <fullName evidence="2">Uncharacterized protein</fullName>
    </submittedName>
</protein>